<dbReference type="SMART" id="SM00184">
    <property type="entry name" value="RING"/>
    <property type="match status" value="1"/>
</dbReference>
<dbReference type="InterPro" id="IPR050628">
    <property type="entry name" value="SNF2_RAD54_helicase_TF"/>
</dbReference>
<dbReference type="SUPFAM" id="SSF52540">
    <property type="entry name" value="P-loop containing nucleoside triphosphate hydrolases"/>
    <property type="match status" value="2"/>
</dbReference>
<dbReference type="Gene3D" id="3.40.50.10810">
    <property type="entry name" value="Tandem AAA-ATPase domain"/>
    <property type="match status" value="2"/>
</dbReference>
<evidence type="ECO:0000256" key="8">
    <source>
        <dbReference type="ARBA" id="ARBA00022833"/>
    </source>
</evidence>
<keyword evidence="3" id="KW-0479">Metal-binding</keyword>
<dbReference type="InterPro" id="IPR001650">
    <property type="entry name" value="Helicase_C-like"/>
</dbReference>
<evidence type="ECO:0000256" key="6">
    <source>
        <dbReference type="ARBA" id="ARBA00022801"/>
    </source>
</evidence>
<evidence type="ECO:0000259" key="13">
    <source>
        <dbReference type="PROSITE" id="PS51192"/>
    </source>
</evidence>
<dbReference type="CDD" id="cd18793">
    <property type="entry name" value="SF2_C_SNF"/>
    <property type="match status" value="1"/>
</dbReference>
<reference evidence="15" key="2">
    <citation type="submission" date="2023-05" db="EMBL/GenBank/DDBJ databases">
        <authorList>
            <person name="Schelkunov M.I."/>
        </authorList>
    </citation>
    <scope>NUCLEOTIDE SEQUENCE</scope>
    <source>
        <strain evidence="15">Hsosn_3</strain>
        <tissue evidence="15">Leaf</tissue>
    </source>
</reference>
<evidence type="ECO:0000313" key="16">
    <source>
        <dbReference type="Proteomes" id="UP001237642"/>
    </source>
</evidence>
<dbReference type="Gene3D" id="3.30.40.10">
    <property type="entry name" value="Zinc/RING finger domain, C3HC4 (zinc finger)"/>
    <property type="match status" value="1"/>
</dbReference>
<dbReference type="Pfam" id="PF00176">
    <property type="entry name" value="SNF2-rel_dom"/>
    <property type="match status" value="1"/>
</dbReference>
<dbReference type="Proteomes" id="UP001237642">
    <property type="component" value="Unassembled WGS sequence"/>
</dbReference>
<dbReference type="Pfam" id="PF00271">
    <property type="entry name" value="Helicase_C"/>
    <property type="match status" value="1"/>
</dbReference>
<dbReference type="Gene3D" id="3.40.50.300">
    <property type="entry name" value="P-loop containing nucleotide triphosphate hydrolases"/>
    <property type="match status" value="1"/>
</dbReference>
<dbReference type="InterPro" id="IPR001841">
    <property type="entry name" value="Znf_RING"/>
</dbReference>
<evidence type="ECO:0000256" key="1">
    <source>
        <dbReference type="ARBA" id="ARBA00004123"/>
    </source>
</evidence>
<dbReference type="GO" id="GO:0016818">
    <property type="term" value="F:hydrolase activity, acting on acid anhydrides, in phosphorus-containing anhydrides"/>
    <property type="evidence" value="ECO:0007669"/>
    <property type="project" value="InterPro"/>
</dbReference>
<dbReference type="InterPro" id="IPR014905">
    <property type="entry name" value="HIRAN"/>
</dbReference>
<accession>A0AAD8HEF8</accession>
<dbReference type="GO" id="GO:0005524">
    <property type="term" value="F:ATP binding"/>
    <property type="evidence" value="ECO:0007669"/>
    <property type="project" value="UniProtKB-KW"/>
</dbReference>
<organism evidence="15 16">
    <name type="scientific">Heracleum sosnowskyi</name>
    <dbReference type="NCBI Taxonomy" id="360622"/>
    <lineage>
        <taxon>Eukaryota</taxon>
        <taxon>Viridiplantae</taxon>
        <taxon>Streptophyta</taxon>
        <taxon>Embryophyta</taxon>
        <taxon>Tracheophyta</taxon>
        <taxon>Spermatophyta</taxon>
        <taxon>Magnoliopsida</taxon>
        <taxon>eudicotyledons</taxon>
        <taxon>Gunneridae</taxon>
        <taxon>Pentapetalae</taxon>
        <taxon>asterids</taxon>
        <taxon>campanulids</taxon>
        <taxon>Apiales</taxon>
        <taxon>Apiaceae</taxon>
        <taxon>Apioideae</taxon>
        <taxon>apioid superclade</taxon>
        <taxon>Tordylieae</taxon>
        <taxon>Tordyliinae</taxon>
        <taxon>Heracleum</taxon>
    </lineage>
</organism>
<dbReference type="InterPro" id="IPR027417">
    <property type="entry name" value="P-loop_NTPase"/>
</dbReference>
<dbReference type="PROSITE" id="PS00518">
    <property type="entry name" value="ZF_RING_1"/>
    <property type="match status" value="1"/>
</dbReference>
<dbReference type="Pfam" id="PF13920">
    <property type="entry name" value="zf-C3HC4_3"/>
    <property type="match status" value="1"/>
</dbReference>
<dbReference type="SMART" id="SM00487">
    <property type="entry name" value="DEXDc"/>
    <property type="match status" value="1"/>
</dbReference>
<dbReference type="GO" id="GO:0005634">
    <property type="term" value="C:nucleus"/>
    <property type="evidence" value="ECO:0007669"/>
    <property type="project" value="UniProtKB-SubCell"/>
</dbReference>
<dbReference type="InterPro" id="IPR000330">
    <property type="entry name" value="SNF2_N"/>
</dbReference>
<evidence type="ECO:0000256" key="10">
    <source>
        <dbReference type="ARBA" id="ARBA00023242"/>
    </source>
</evidence>
<dbReference type="AlphaFoldDB" id="A0AAD8HEF8"/>
<keyword evidence="9" id="KW-0067">ATP-binding</keyword>
<evidence type="ECO:0000259" key="12">
    <source>
        <dbReference type="PROSITE" id="PS50089"/>
    </source>
</evidence>
<dbReference type="Pfam" id="PF08797">
    <property type="entry name" value="HIRAN"/>
    <property type="match status" value="1"/>
</dbReference>
<protein>
    <submittedName>
        <fullName evidence="15">SWI/SNF-related matrix-associated actin-dependent regulator of chromatin subfamily A member 3-like 1</fullName>
    </submittedName>
</protein>
<dbReference type="SMART" id="SM00910">
    <property type="entry name" value="HIRAN"/>
    <property type="match status" value="1"/>
</dbReference>
<dbReference type="InterPro" id="IPR017907">
    <property type="entry name" value="Znf_RING_CS"/>
</dbReference>
<feature type="domain" description="Helicase ATP-binding" evidence="13">
    <location>
        <begin position="228"/>
        <end position="452"/>
    </location>
</feature>
<reference evidence="15" key="1">
    <citation type="submission" date="2023-02" db="EMBL/GenBank/DDBJ databases">
        <title>Genome of toxic invasive species Heracleum sosnowskyi carries increased number of genes despite the absence of recent whole-genome duplications.</title>
        <authorList>
            <person name="Schelkunov M."/>
            <person name="Shtratnikova V."/>
            <person name="Makarenko M."/>
            <person name="Klepikova A."/>
            <person name="Omelchenko D."/>
            <person name="Novikova G."/>
            <person name="Obukhova E."/>
            <person name="Bogdanov V."/>
            <person name="Penin A."/>
            <person name="Logacheva M."/>
        </authorList>
    </citation>
    <scope>NUCLEOTIDE SEQUENCE</scope>
    <source>
        <strain evidence="15">Hsosn_3</strain>
        <tissue evidence="15">Leaf</tissue>
    </source>
</reference>
<dbReference type="InterPro" id="IPR049730">
    <property type="entry name" value="SNF2/RAD54-like_C"/>
</dbReference>
<dbReference type="GO" id="GO:0003676">
    <property type="term" value="F:nucleic acid binding"/>
    <property type="evidence" value="ECO:0007669"/>
    <property type="project" value="InterPro"/>
</dbReference>
<dbReference type="SMART" id="SM00490">
    <property type="entry name" value="HELICc"/>
    <property type="match status" value="1"/>
</dbReference>
<keyword evidence="4" id="KW-0547">Nucleotide-binding</keyword>
<dbReference type="SUPFAM" id="SSF57850">
    <property type="entry name" value="RING/U-box"/>
    <property type="match status" value="1"/>
</dbReference>
<dbReference type="InterPro" id="IPR013083">
    <property type="entry name" value="Znf_RING/FYVE/PHD"/>
</dbReference>
<dbReference type="CDD" id="cd16509">
    <property type="entry name" value="RING-HC_HLTF"/>
    <property type="match status" value="1"/>
</dbReference>
<dbReference type="PROSITE" id="PS51194">
    <property type="entry name" value="HELICASE_CTER"/>
    <property type="match status" value="1"/>
</dbReference>
<dbReference type="PANTHER" id="PTHR45626">
    <property type="entry name" value="TRANSCRIPTION TERMINATION FACTOR 2-RELATED"/>
    <property type="match status" value="1"/>
</dbReference>
<proteinExistence type="inferred from homology"/>
<evidence type="ECO:0000256" key="4">
    <source>
        <dbReference type="ARBA" id="ARBA00022741"/>
    </source>
</evidence>
<evidence type="ECO:0000256" key="5">
    <source>
        <dbReference type="ARBA" id="ARBA00022771"/>
    </source>
</evidence>
<gene>
    <name evidence="15" type="ORF">POM88_041538</name>
</gene>
<keyword evidence="7" id="KW-0347">Helicase</keyword>
<dbReference type="Gene3D" id="3.30.70.2330">
    <property type="match status" value="1"/>
</dbReference>
<evidence type="ECO:0000256" key="9">
    <source>
        <dbReference type="ARBA" id="ARBA00022840"/>
    </source>
</evidence>
<dbReference type="EMBL" id="JAUIZM010000009">
    <property type="protein sequence ID" value="KAK1365977.1"/>
    <property type="molecule type" value="Genomic_DNA"/>
</dbReference>
<keyword evidence="6" id="KW-0378">Hydrolase</keyword>
<dbReference type="InterPro" id="IPR038718">
    <property type="entry name" value="SNF2-like_sf"/>
</dbReference>
<sequence length="843" mass="94100">MANEEDTGGDSNPTETYMLGFIIANIVGVQHYSGTINGRQMVGLIRDPINRYDTNAIKVLNIRNVQVGNIERSVAAVLAPLLDDNSIKIEGIVPNNKKRGNFYKIPCQIHVFASGLEMDRVYNVIVEGGLQLIRSNEVCGGLSEAAVVKESQVDDGKRLDEVFKGVEDVGVLEVVEGPREVVTSELFLHQKEGLGWLVKREREGELPPFWVEKNEGVFVNEVTKFETKQRPEAMCGGIFADDMGMGKTLTLLSLIALDKFGDVDSGSGSNSGSSVVDKGGEEFNLFGGKNIKKRKGTKTVDNVKKKQKVKGGFKSEELSVGDVDSRTTLVVCPPSVFSTWITQLEEHTKLGKLKAYLYYGDRTDDPMELIKYDLVLTTYSTLGSEDSSESPVFRVNWLRVILDEAHIIKNANAQQTRAVNKLNAKRRWVVTGTPIQNGTMDLFSLMAFLRYQPFANKSYWNSLVQRPIDNGDKIGLSRLQAIVSTISLRRTKDKDLTGLPQKIMEICYIDLSDEERELYERMEGEAKSVVQDYITANRVTSNYTTVLSIILRLRQICTDVALCPTDLFASLSTGNIEDLTNNPELLKKMVAMLEDGEDFDCPICISTPTNIVITRCAHIYCKSCILKTLKRAKPCCPLCRHKLSESDLFFPPPEVSNITEVPSSSKSTKISALLKLLSASRDQDPATKSVVFSQFRKMLILLEEPLKKAGFKVLRLDGSMNAKKRAQVIKDFDVPAPDGPTVLLASLKASGTGVNLTVASRVYLLEPWWNPAVEKQAMDRVHRIGQTREVRIVRIIARNSIEERILELQEKKKRMASEAFDRKGGLRDQREIKIDDIRTLISL</sequence>
<dbReference type="PROSITE" id="PS50089">
    <property type="entry name" value="ZF_RING_2"/>
    <property type="match status" value="1"/>
</dbReference>
<dbReference type="GO" id="GO:0006281">
    <property type="term" value="P:DNA repair"/>
    <property type="evidence" value="ECO:0007669"/>
    <property type="project" value="TreeGrafter"/>
</dbReference>
<comment type="subcellular location">
    <subcellularLocation>
        <location evidence="1">Nucleus</location>
    </subcellularLocation>
</comment>
<keyword evidence="5 11" id="KW-0863">Zinc-finger</keyword>
<dbReference type="InterPro" id="IPR014001">
    <property type="entry name" value="Helicase_ATP-bd"/>
</dbReference>
<feature type="domain" description="RING-type" evidence="12">
    <location>
        <begin position="601"/>
        <end position="640"/>
    </location>
</feature>
<evidence type="ECO:0000256" key="2">
    <source>
        <dbReference type="ARBA" id="ARBA00008438"/>
    </source>
</evidence>
<feature type="domain" description="Helicase C-terminal" evidence="14">
    <location>
        <begin position="672"/>
        <end position="838"/>
    </location>
</feature>
<comment type="similarity">
    <text evidence="2">Belongs to the SNF2/RAD54 helicase family. RAD16 subfamily.</text>
</comment>
<evidence type="ECO:0000256" key="3">
    <source>
        <dbReference type="ARBA" id="ARBA00022723"/>
    </source>
</evidence>
<dbReference type="PROSITE" id="PS51192">
    <property type="entry name" value="HELICASE_ATP_BIND_1"/>
    <property type="match status" value="1"/>
</dbReference>
<keyword evidence="8" id="KW-0862">Zinc</keyword>
<evidence type="ECO:0000313" key="15">
    <source>
        <dbReference type="EMBL" id="KAK1365977.1"/>
    </source>
</evidence>
<evidence type="ECO:0000259" key="14">
    <source>
        <dbReference type="PROSITE" id="PS51194"/>
    </source>
</evidence>
<evidence type="ECO:0000256" key="11">
    <source>
        <dbReference type="PROSITE-ProRule" id="PRU00175"/>
    </source>
</evidence>
<name>A0AAD8HEF8_9APIA</name>
<keyword evidence="16" id="KW-1185">Reference proteome</keyword>
<dbReference type="GO" id="GO:0008270">
    <property type="term" value="F:zinc ion binding"/>
    <property type="evidence" value="ECO:0007669"/>
    <property type="project" value="UniProtKB-KW"/>
</dbReference>
<dbReference type="GO" id="GO:0008094">
    <property type="term" value="F:ATP-dependent activity, acting on DNA"/>
    <property type="evidence" value="ECO:0007669"/>
    <property type="project" value="TreeGrafter"/>
</dbReference>
<dbReference type="PANTHER" id="PTHR45626:SF17">
    <property type="entry name" value="HELICASE-LIKE TRANSCRIPTION FACTOR"/>
    <property type="match status" value="1"/>
</dbReference>
<comment type="caution">
    <text evidence="15">The sequence shown here is derived from an EMBL/GenBank/DDBJ whole genome shotgun (WGS) entry which is preliminary data.</text>
</comment>
<keyword evidence="10" id="KW-0539">Nucleus</keyword>
<evidence type="ECO:0000256" key="7">
    <source>
        <dbReference type="ARBA" id="ARBA00022806"/>
    </source>
</evidence>
<dbReference type="GO" id="GO:0004386">
    <property type="term" value="F:helicase activity"/>
    <property type="evidence" value="ECO:0007669"/>
    <property type="project" value="UniProtKB-KW"/>
</dbReference>